<dbReference type="Proteomes" id="UP000887565">
    <property type="component" value="Unplaced"/>
</dbReference>
<keyword evidence="1" id="KW-1185">Reference proteome</keyword>
<evidence type="ECO:0000313" key="2">
    <source>
        <dbReference type="WBParaSite" id="nRc.2.0.1.t38636-RA"/>
    </source>
</evidence>
<proteinExistence type="predicted"/>
<dbReference type="AlphaFoldDB" id="A0A915KLE5"/>
<sequence length="105" mass="11934">MQNTATFYYFAGKYRTDSLPCQTSEWFFQNANSASIIGRNNSGISHCLMGYPESPSKTAFGIGCQRSSSNFLFKCFWILCVMKLVNLCIFSTKELFTFLGYNVIQ</sequence>
<dbReference type="WBParaSite" id="nRc.2.0.1.t38636-RA">
    <property type="protein sequence ID" value="nRc.2.0.1.t38636-RA"/>
    <property type="gene ID" value="nRc.2.0.1.g38636"/>
</dbReference>
<reference evidence="2" key="1">
    <citation type="submission" date="2022-11" db="UniProtKB">
        <authorList>
            <consortium name="WormBaseParasite"/>
        </authorList>
    </citation>
    <scope>IDENTIFICATION</scope>
</reference>
<accession>A0A915KLE5</accession>
<name>A0A915KLE5_ROMCU</name>
<evidence type="ECO:0000313" key="1">
    <source>
        <dbReference type="Proteomes" id="UP000887565"/>
    </source>
</evidence>
<protein>
    <submittedName>
        <fullName evidence="2">Uncharacterized protein</fullName>
    </submittedName>
</protein>
<organism evidence="1 2">
    <name type="scientific">Romanomermis culicivorax</name>
    <name type="common">Nematode worm</name>
    <dbReference type="NCBI Taxonomy" id="13658"/>
    <lineage>
        <taxon>Eukaryota</taxon>
        <taxon>Metazoa</taxon>
        <taxon>Ecdysozoa</taxon>
        <taxon>Nematoda</taxon>
        <taxon>Enoplea</taxon>
        <taxon>Dorylaimia</taxon>
        <taxon>Mermithida</taxon>
        <taxon>Mermithoidea</taxon>
        <taxon>Mermithidae</taxon>
        <taxon>Romanomermis</taxon>
    </lineage>
</organism>